<protein>
    <submittedName>
        <fullName evidence="1">Uncharacterized protein</fullName>
    </submittedName>
</protein>
<evidence type="ECO:0000313" key="2">
    <source>
        <dbReference type="Proteomes" id="UP000335636"/>
    </source>
</evidence>
<dbReference type="Proteomes" id="UP000335636">
    <property type="component" value="Unassembled WGS sequence"/>
</dbReference>
<proteinExistence type="predicted"/>
<accession>A0A5E4C5X3</accession>
<reference evidence="1" key="1">
    <citation type="submission" date="2019-04" db="EMBL/GenBank/DDBJ databases">
        <authorList>
            <person name="Alioto T."/>
            <person name="Alioto T."/>
        </authorList>
    </citation>
    <scope>NUCLEOTIDE SEQUENCE [LARGE SCALE GENOMIC DNA]</scope>
</reference>
<keyword evidence="2" id="KW-1185">Reference proteome</keyword>
<dbReference type="AlphaFoldDB" id="A0A5E4C5X3"/>
<name>A0A5E4C5X3_MARMO</name>
<comment type="caution">
    <text evidence="1">The sequence shown here is derived from an EMBL/GenBank/DDBJ whole genome shotgun (WGS) entry which is preliminary data.</text>
</comment>
<organism evidence="1 2">
    <name type="scientific">Marmota monax</name>
    <name type="common">Woodchuck</name>
    <dbReference type="NCBI Taxonomy" id="9995"/>
    <lineage>
        <taxon>Eukaryota</taxon>
        <taxon>Metazoa</taxon>
        <taxon>Chordata</taxon>
        <taxon>Craniata</taxon>
        <taxon>Vertebrata</taxon>
        <taxon>Euteleostomi</taxon>
        <taxon>Mammalia</taxon>
        <taxon>Eutheria</taxon>
        <taxon>Euarchontoglires</taxon>
        <taxon>Glires</taxon>
        <taxon>Rodentia</taxon>
        <taxon>Sciuromorpha</taxon>
        <taxon>Sciuridae</taxon>
        <taxon>Xerinae</taxon>
        <taxon>Marmotini</taxon>
        <taxon>Marmota</taxon>
    </lineage>
</organism>
<sequence length="207" mass="21808">MRWLELSDLKASSASQGTWDTQRLVLTGGLPALGATQNHAGPASGSGRTLLQGGSRRQIPGPTLMLSALCSACPFQPQDEGVDSPDPHADCSLCRSVLPLYPGRQRTPVGLSDPKTPGPERDIQPLSPCQPGARPALPPAGSHILSSLSDDQDLMTTLMLLCRPSRLSDSLWTQCGVGCLGIKDRVTASPSLFLQHPGQGPVDCSCY</sequence>
<evidence type="ECO:0000313" key="1">
    <source>
        <dbReference type="EMBL" id="VTJ77218.1"/>
    </source>
</evidence>
<gene>
    <name evidence="1" type="ORF">MONAX_5E009019</name>
</gene>
<dbReference type="EMBL" id="CABDUW010000951">
    <property type="protein sequence ID" value="VTJ77218.1"/>
    <property type="molecule type" value="Genomic_DNA"/>
</dbReference>